<accession>A0A6G1HSV4</accession>
<reference evidence="1" key="1">
    <citation type="journal article" date="2020" name="Stud. Mycol.">
        <title>101 Dothideomycetes genomes: a test case for predicting lifestyles and emergence of pathogens.</title>
        <authorList>
            <person name="Haridas S."/>
            <person name="Albert R."/>
            <person name="Binder M."/>
            <person name="Bloem J."/>
            <person name="Labutti K."/>
            <person name="Salamov A."/>
            <person name="Andreopoulos B."/>
            <person name="Baker S."/>
            <person name="Barry K."/>
            <person name="Bills G."/>
            <person name="Bluhm B."/>
            <person name="Cannon C."/>
            <person name="Castanera R."/>
            <person name="Culley D."/>
            <person name="Daum C."/>
            <person name="Ezra D."/>
            <person name="Gonzalez J."/>
            <person name="Henrissat B."/>
            <person name="Kuo A."/>
            <person name="Liang C."/>
            <person name="Lipzen A."/>
            <person name="Lutzoni F."/>
            <person name="Magnuson J."/>
            <person name="Mondo S."/>
            <person name="Nolan M."/>
            <person name="Ohm R."/>
            <person name="Pangilinan J."/>
            <person name="Park H.-J."/>
            <person name="Ramirez L."/>
            <person name="Alfaro M."/>
            <person name="Sun H."/>
            <person name="Tritt A."/>
            <person name="Yoshinaga Y."/>
            <person name="Zwiers L.-H."/>
            <person name="Turgeon B."/>
            <person name="Goodwin S."/>
            <person name="Spatafora J."/>
            <person name="Crous P."/>
            <person name="Grigoriev I."/>
        </authorList>
    </citation>
    <scope>NUCLEOTIDE SEQUENCE</scope>
    <source>
        <strain evidence="1">CBS 262.69</strain>
    </source>
</reference>
<proteinExistence type="predicted"/>
<dbReference type="AlphaFoldDB" id="A0A6G1HSV4"/>
<name>A0A6G1HSV4_9PEZI</name>
<dbReference type="EMBL" id="ML996698">
    <property type="protein sequence ID" value="KAF2398991.1"/>
    <property type="molecule type" value="Genomic_DNA"/>
</dbReference>
<sequence>MGAAAVAATGYSKVAFTAIDKTAAAIFIGTTREACNVPTKWLRSIVSSLPLCGPVEIRDRLPLVEDRRIGLVPHWGFKCRAAGPSGFGAHLLRLRVLTFRRTAGCSGCRRRASHQVDCRPRTYFGRGVGRSTATPLAQIEATVAAAATPVTVADPPAVPAISLSVWADGQSYEGAGT</sequence>
<keyword evidence="2" id="KW-1185">Reference proteome</keyword>
<organism evidence="1 2">
    <name type="scientific">Trichodelitschia bisporula</name>
    <dbReference type="NCBI Taxonomy" id="703511"/>
    <lineage>
        <taxon>Eukaryota</taxon>
        <taxon>Fungi</taxon>
        <taxon>Dikarya</taxon>
        <taxon>Ascomycota</taxon>
        <taxon>Pezizomycotina</taxon>
        <taxon>Dothideomycetes</taxon>
        <taxon>Dothideomycetes incertae sedis</taxon>
        <taxon>Phaeotrichales</taxon>
        <taxon>Phaeotrichaceae</taxon>
        <taxon>Trichodelitschia</taxon>
    </lineage>
</organism>
<protein>
    <submittedName>
        <fullName evidence="1">Uncharacterized protein</fullName>
    </submittedName>
</protein>
<dbReference type="Proteomes" id="UP000799640">
    <property type="component" value="Unassembled WGS sequence"/>
</dbReference>
<evidence type="ECO:0000313" key="2">
    <source>
        <dbReference type="Proteomes" id="UP000799640"/>
    </source>
</evidence>
<gene>
    <name evidence="1" type="ORF">EJ06DRAFT_64952</name>
</gene>
<evidence type="ECO:0000313" key="1">
    <source>
        <dbReference type="EMBL" id="KAF2398991.1"/>
    </source>
</evidence>